<dbReference type="Gramene" id="OMERI03G16540.1">
    <property type="protein sequence ID" value="OMERI03G16540.1"/>
    <property type="gene ID" value="OMERI03G16540"/>
</dbReference>
<dbReference type="AlphaFoldDB" id="A0A0E0D0Z9"/>
<evidence type="ECO:0000313" key="3">
    <source>
        <dbReference type="EnsemblPlants" id="OMERI03G16540.1"/>
    </source>
</evidence>
<keyword evidence="2" id="KW-0472">Membrane</keyword>
<name>A0A0E0D0Z9_9ORYZ</name>
<sequence length="139" mass="14762">MCYGGRGNSDAPTVIRIEAWGARSSTSTLGLVVPGFTTNGSTSGLVEHANVPMEGAHLSVFLCLFFLLLPPVFFLLLFCWQPREKEERASGAPALQWPKYGDAGGNTCSRATRSQGGWLPVKGAREETGTAAARACSGR</sequence>
<evidence type="ECO:0000256" key="2">
    <source>
        <dbReference type="SAM" id="Phobius"/>
    </source>
</evidence>
<organism evidence="3">
    <name type="scientific">Oryza meridionalis</name>
    <dbReference type="NCBI Taxonomy" id="40149"/>
    <lineage>
        <taxon>Eukaryota</taxon>
        <taxon>Viridiplantae</taxon>
        <taxon>Streptophyta</taxon>
        <taxon>Embryophyta</taxon>
        <taxon>Tracheophyta</taxon>
        <taxon>Spermatophyta</taxon>
        <taxon>Magnoliopsida</taxon>
        <taxon>Liliopsida</taxon>
        <taxon>Poales</taxon>
        <taxon>Poaceae</taxon>
        <taxon>BOP clade</taxon>
        <taxon>Oryzoideae</taxon>
        <taxon>Oryzeae</taxon>
        <taxon>Oryzinae</taxon>
        <taxon>Oryza</taxon>
    </lineage>
</organism>
<keyword evidence="2" id="KW-1133">Transmembrane helix</keyword>
<protein>
    <submittedName>
        <fullName evidence="3">Uncharacterized protein</fullName>
    </submittedName>
</protein>
<feature type="region of interest" description="Disordered" evidence="1">
    <location>
        <begin position="89"/>
        <end position="123"/>
    </location>
</feature>
<keyword evidence="4" id="KW-1185">Reference proteome</keyword>
<evidence type="ECO:0000313" key="4">
    <source>
        <dbReference type="Proteomes" id="UP000008021"/>
    </source>
</evidence>
<dbReference type="HOGENOM" id="CLU_1848290_0_0_1"/>
<proteinExistence type="predicted"/>
<accession>A0A0E0D0Z9</accession>
<evidence type="ECO:0000256" key="1">
    <source>
        <dbReference type="SAM" id="MobiDB-lite"/>
    </source>
</evidence>
<keyword evidence="2" id="KW-0812">Transmembrane</keyword>
<feature type="transmembrane region" description="Helical" evidence="2">
    <location>
        <begin position="58"/>
        <end position="80"/>
    </location>
</feature>
<reference evidence="3" key="2">
    <citation type="submission" date="2018-05" db="EMBL/GenBank/DDBJ databases">
        <title>OmerRS3 (Oryza meridionalis Reference Sequence Version 3).</title>
        <authorList>
            <person name="Zhang J."/>
            <person name="Kudrna D."/>
            <person name="Lee S."/>
            <person name="Talag J."/>
            <person name="Welchert J."/>
            <person name="Wing R.A."/>
        </authorList>
    </citation>
    <scope>NUCLEOTIDE SEQUENCE [LARGE SCALE GENOMIC DNA]</scope>
    <source>
        <strain evidence="3">cv. OR44</strain>
    </source>
</reference>
<reference evidence="3" key="1">
    <citation type="submission" date="2015-04" db="UniProtKB">
        <authorList>
            <consortium name="EnsemblPlants"/>
        </authorList>
    </citation>
    <scope>IDENTIFICATION</scope>
</reference>
<dbReference type="Proteomes" id="UP000008021">
    <property type="component" value="Chromosome 3"/>
</dbReference>
<dbReference type="EnsemblPlants" id="OMERI03G16540.1">
    <property type="protein sequence ID" value="OMERI03G16540.1"/>
    <property type="gene ID" value="OMERI03G16540"/>
</dbReference>
<feature type="compositionally biased region" description="Polar residues" evidence="1">
    <location>
        <begin position="106"/>
        <end position="115"/>
    </location>
</feature>